<dbReference type="SUPFAM" id="SSF56935">
    <property type="entry name" value="Porins"/>
    <property type="match status" value="1"/>
</dbReference>
<dbReference type="Pfam" id="PF07715">
    <property type="entry name" value="Plug"/>
    <property type="match status" value="1"/>
</dbReference>
<dbReference type="GO" id="GO:0009279">
    <property type="term" value="C:cell outer membrane"/>
    <property type="evidence" value="ECO:0007669"/>
    <property type="project" value="UniProtKB-SubCell"/>
</dbReference>
<reference evidence="10 11" key="1">
    <citation type="submission" date="2020-03" db="EMBL/GenBank/DDBJ databases">
        <title>Genomic Encyclopedia of Type Strains, Phase IV (KMG-IV): sequencing the most valuable type-strain genomes for metagenomic binning, comparative biology and taxonomic classification.</title>
        <authorList>
            <person name="Goeker M."/>
        </authorList>
    </citation>
    <scope>NUCLEOTIDE SEQUENCE [LARGE SCALE GENOMIC DNA]</scope>
    <source>
        <strain evidence="10 11">DSM 105722</strain>
    </source>
</reference>
<accession>A0A7X6BLL9</accession>
<evidence type="ECO:0000256" key="1">
    <source>
        <dbReference type="ARBA" id="ARBA00004571"/>
    </source>
</evidence>
<dbReference type="InterPro" id="IPR023997">
    <property type="entry name" value="TonB-dep_OMP_SusC/RagA_CS"/>
</dbReference>
<dbReference type="Proteomes" id="UP000576368">
    <property type="component" value="Unassembled WGS sequence"/>
</dbReference>
<evidence type="ECO:0000256" key="5">
    <source>
        <dbReference type="ARBA" id="ARBA00023136"/>
    </source>
</evidence>
<keyword evidence="3 7" id="KW-1134">Transmembrane beta strand</keyword>
<dbReference type="InterPro" id="IPR037066">
    <property type="entry name" value="Plug_dom_sf"/>
</dbReference>
<dbReference type="GeneID" id="86890532"/>
<evidence type="ECO:0000313" key="11">
    <source>
        <dbReference type="Proteomes" id="UP000576368"/>
    </source>
</evidence>
<gene>
    <name evidence="10" type="ORF">GGR15_003299</name>
</gene>
<protein>
    <submittedName>
        <fullName evidence="10">TonB-linked SusC/RagA family outer membrane protein</fullName>
    </submittedName>
</protein>
<dbReference type="PROSITE" id="PS52016">
    <property type="entry name" value="TONB_DEPENDENT_REC_3"/>
    <property type="match status" value="1"/>
</dbReference>
<keyword evidence="6 7" id="KW-0998">Cell outer membrane</keyword>
<dbReference type="InterPro" id="IPR012910">
    <property type="entry name" value="Plug_dom"/>
</dbReference>
<keyword evidence="2 7" id="KW-0813">Transport</keyword>
<dbReference type="InterPro" id="IPR008969">
    <property type="entry name" value="CarboxyPept-like_regulatory"/>
</dbReference>
<comment type="caution">
    <text evidence="10">The sequence shown here is derived from an EMBL/GenBank/DDBJ whole genome shotgun (WGS) entry which is preliminary data.</text>
</comment>
<dbReference type="InterPro" id="IPR036942">
    <property type="entry name" value="Beta-barrel_TonB_sf"/>
</dbReference>
<proteinExistence type="inferred from homology"/>
<dbReference type="NCBIfam" id="TIGR04056">
    <property type="entry name" value="OMP_RagA_SusC"/>
    <property type="match status" value="1"/>
</dbReference>
<feature type="domain" description="Secretin/TonB short N-terminal" evidence="8">
    <location>
        <begin position="70"/>
        <end position="120"/>
    </location>
</feature>
<feature type="domain" description="TonB-dependent receptor plug" evidence="9">
    <location>
        <begin position="229"/>
        <end position="360"/>
    </location>
</feature>
<dbReference type="Pfam" id="PF13715">
    <property type="entry name" value="CarbopepD_reg_2"/>
    <property type="match status" value="1"/>
</dbReference>
<dbReference type="SUPFAM" id="SSF49464">
    <property type="entry name" value="Carboxypeptidase regulatory domain-like"/>
    <property type="match status" value="1"/>
</dbReference>
<dbReference type="EMBL" id="JAATLI010000012">
    <property type="protein sequence ID" value="NJC19663.1"/>
    <property type="molecule type" value="Genomic_DNA"/>
</dbReference>
<evidence type="ECO:0000256" key="6">
    <source>
        <dbReference type="ARBA" id="ARBA00023237"/>
    </source>
</evidence>
<evidence type="ECO:0000313" key="10">
    <source>
        <dbReference type="EMBL" id="NJC19663.1"/>
    </source>
</evidence>
<dbReference type="RefSeq" id="WP_229782465.1">
    <property type="nucleotide sequence ID" value="NZ_BMPA01000011.1"/>
</dbReference>
<name>A0A7X6BLL9_9BACT</name>
<dbReference type="NCBIfam" id="TIGR04057">
    <property type="entry name" value="SusC_RagA_signa"/>
    <property type="match status" value="1"/>
</dbReference>
<evidence type="ECO:0000256" key="4">
    <source>
        <dbReference type="ARBA" id="ARBA00022692"/>
    </source>
</evidence>
<dbReference type="InterPro" id="IPR039426">
    <property type="entry name" value="TonB-dep_rcpt-like"/>
</dbReference>
<evidence type="ECO:0000256" key="3">
    <source>
        <dbReference type="ARBA" id="ARBA00022452"/>
    </source>
</evidence>
<evidence type="ECO:0000259" key="9">
    <source>
        <dbReference type="Pfam" id="PF07715"/>
    </source>
</evidence>
<evidence type="ECO:0000259" key="8">
    <source>
        <dbReference type="Pfam" id="PF07660"/>
    </source>
</evidence>
<dbReference type="Gene3D" id="2.40.170.20">
    <property type="entry name" value="TonB-dependent receptor, beta-barrel domain"/>
    <property type="match status" value="1"/>
</dbReference>
<evidence type="ECO:0000256" key="7">
    <source>
        <dbReference type="PROSITE-ProRule" id="PRU01360"/>
    </source>
</evidence>
<dbReference type="Gene3D" id="2.170.130.10">
    <property type="entry name" value="TonB-dependent receptor, plug domain"/>
    <property type="match status" value="1"/>
</dbReference>
<evidence type="ECO:0000256" key="2">
    <source>
        <dbReference type="ARBA" id="ARBA00022448"/>
    </source>
</evidence>
<comment type="subcellular location">
    <subcellularLocation>
        <location evidence="1 7">Cell outer membrane</location>
        <topology evidence="1 7">Multi-pass membrane protein</topology>
    </subcellularLocation>
</comment>
<keyword evidence="4 7" id="KW-0812">Transmembrane</keyword>
<organism evidence="10 11">
    <name type="scientific">Butyricimonas paravirosa</name>
    <dbReference type="NCBI Taxonomy" id="1472417"/>
    <lineage>
        <taxon>Bacteria</taxon>
        <taxon>Pseudomonadati</taxon>
        <taxon>Bacteroidota</taxon>
        <taxon>Bacteroidia</taxon>
        <taxon>Bacteroidales</taxon>
        <taxon>Odoribacteraceae</taxon>
        <taxon>Butyricimonas</taxon>
    </lineage>
</organism>
<comment type="similarity">
    <text evidence="7">Belongs to the TonB-dependent receptor family.</text>
</comment>
<dbReference type="InterPro" id="IPR023996">
    <property type="entry name" value="TonB-dep_OMP_SusC/RagA"/>
</dbReference>
<dbReference type="InterPro" id="IPR011662">
    <property type="entry name" value="Secretin/TonB_short_N"/>
</dbReference>
<dbReference type="Pfam" id="PF07660">
    <property type="entry name" value="STN"/>
    <property type="match status" value="1"/>
</dbReference>
<sequence>MKKKWIYATFRRKMWLRRMLLMMKQITFFILMGTMSLFANVYSQNNVLDLKMEDASLVEVFKEITRKSGYDFLYNYDLMASKGKVTVNVSNVQLNELLEQVLKPRNLTYEFRGDLIVVRSEVIVAQDSVRKSHVIVKGIVRDKLGNELPGVTIMFKGTKTGVSTDANGVFDFRLIPPDTLTLVFTFVGMLPKELQITKWEKEQKFIVVLEEDRVALDNVVVTGYGNVRKSSFTGSATRVSREDILKISGRNLIGALQVFEPSLRMVQNNERGSDPNTMPEFYLRGRSGVASVKELDQLGSTDISRFALTNNPNLPLFIMDGFEVGVEKIYDFDINRIESITILKDAAATAIYGSRASNGVIVIETVAPKAGDLQVRYSGNFAVTAPDLSSYNLTNARQKLAAEWAAGLYEPWGYGDPVMEKNALMGMYLEKQGRVLRGVDNYWLSKPLKTEFNQIHSVYVDGGAEHVRFSVDLRYSSNNGVMKDSYRDNIGAGLTLDYRYKGLQIRNQISYETMKSQQSPYGSFRDYTSKHPYSSWRDEETGELLEEIEGWGNYQQMANNPLFEARLGSFDRNRYTNLTNNLSLNWYVNHYWLVKGQFALSSKVDDTSVFTDPESTTYKNKDLTYAQLGDLMLTETKTNRWNMNLFTSYNRTFGVHNVNATVGINATSTNAKYMSSHYRGFPDADRHSPSYAHEIVTKPTWTDNKTRLFGGFFSVNYSLNNIYLFDVSYRFDGSSEFGSEKKWAPFWSVGAGINLHNYEFWNNYLPFISLFKLKGNVGETGKVNFSPYMAKHTYRVLLEEWYTTGIGAELMYMGNNNLTWEKQLSWNVGTEIQFLQGRVLVDFEVYNKRTRDLVTDVSMPSSSGFSTYKDNIGEVENRGFDADVQWYVMRRSDLDVRVFGNIAHNKNKILKISESLKRYNERVNEHFDKYVYVSHSIGSILTSEYEKNASLGTPVMKYEEGASLNTIYGMKSLGINPANGKEVYQRRNGTITQEWEAAEQQPIGDADPWANGSFGFDVRYKGFYVNTAFRYEFGGDTYNHTLASNVENANVSQYNVDKRVMTDRWQKIDDVTPLKALQDRYYITRPTSRFVQKNNFVTFQSLTVGYDFDPQLIARFGLKTLSLQFNMEDIATISTVKREMGLSYPFARTFNFKLTTSF</sequence>
<dbReference type="AlphaFoldDB" id="A0A7X6BLL9"/>
<keyword evidence="5 7" id="KW-0472">Membrane</keyword>
<dbReference type="Gene3D" id="2.60.40.1120">
    <property type="entry name" value="Carboxypeptidase-like, regulatory domain"/>
    <property type="match status" value="1"/>
</dbReference>